<dbReference type="Proteomes" id="UP000478836">
    <property type="component" value="Unassembled WGS sequence"/>
</dbReference>
<dbReference type="RefSeq" id="WP_124894675.1">
    <property type="nucleotide sequence ID" value="NZ_CBDRDE010000002.1"/>
</dbReference>
<protein>
    <submittedName>
        <fullName evidence="1">Uncharacterized protein</fullName>
    </submittedName>
</protein>
<reference evidence="2" key="1">
    <citation type="submission" date="2019-09" db="EMBL/GenBank/DDBJ databases">
        <title>Whole genome sequencing of Microbacterium maritypicum.</title>
        <authorList>
            <person name="Lenchi N."/>
        </authorList>
    </citation>
    <scope>NUCLEOTIDE SEQUENCE [LARGE SCALE GENOMIC DNA]</scope>
    <source>
        <strain evidence="2">G1</strain>
    </source>
</reference>
<gene>
    <name evidence="1" type="ORF">F6A08_16730</name>
</gene>
<keyword evidence="2" id="KW-1185">Reference proteome</keyword>
<accession>A0ABQ6V9L7</accession>
<organism evidence="1 2">
    <name type="scientific">Microbacterium algeriense</name>
    <dbReference type="NCBI Taxonomy" id="2615184"/>
    <lineage>
        <taxon>Bacteria</taxon>
        <taxon>Bacillati</taxon>
        <taxon>Actinomycetota</taxon>
        <taxon>Actinomycetes</taxon>
        <taxon>Micrococcales</taxon>
        <taxon>Microbacteriaceae</taxon>
        <taxon>Microbacterium</taxon>
    </lineage>
</organism>
<name>A0ABQ6V9L7_9MICO</name>
<sequence length="88" mass="9932">MYEHPYLSQQLTRFEQEELERAAARRLFLAEHADQIVPRPAGALRRMLQRLFARPAARRTGAREAGASARITVDRSARPCDTAAVSAR</sequence>
<proteinExistence type="predicted"/>
<dbReference type="GeneID" id="77478113"/>
<comment type="caution">
    <text evidence="1">The sequence shown here is derived from an EMBL/GenBank/DDBJ whole genome shotgun (WGS) entry which is preliminary data.</text>
</comment>
<evidence type="ECO:0000313" key="1">
    <source>
        <dbReference type="EMBL" id="KAB1862647.1"/>
    </source>
</evidence>
<dbReference type="EMBL" id="WAAO01000003">
    <property type="protein sequence ID" value="KAB1862647.1"/>
    <property type="molecule type" value="Genomic_DNA"/>
</dbReference>
<evidence type="ECO:0000313" key="2">
    <source>
        <dbReference type="Proteomes" id="UP000478836"/>
    </source>
</evidence>